<accession>A0A538TQM0</accession>
<dbReference type="InterPro" id="IPR023393">
    <property type="entry name" value="START-like_dom_sf"/>
</dbReference>
<dbReference type="Proteomes" id="UP000317691">
    <property type="component" value="Unassembled WGS sequence"/>
</dbReference>
<proteinExistence type="predicted"/>
<dbReference type="SUPFAM" id="SSF55961">
    <property type="entry name" value="Bet v1-like"/>
    <property type="match status" value="1"/>
</dbReference>
<organism evidence="1 2">
    <name type="scientific">Eiseniibacteriota bacterium</name>
    <dbReference type="NCBI Taxonomy" id="2212470"/>
    <lineage>
        <taxon>Bacteria</taxon>
        <taxon>Candidatus Eiseniibacteriota</taxon>
    </lineage>
</organism>
<sequence length="142" mass="15688">MPDIRHSIEIAATPESLFRLVSVASGLSQWWAEDTREGERGAVELGFFNRATTYRLHPEGMVPGRSAVWRCDSGKEWAGTRIVFALEQANSGTLLRFEHAAWRQITDYFVSCNTTWGGLLFRLKAAAEGKNPGPLFSASGLA</sequence>
<dbReference type="AlphaFoldDB" id="A0A538TQM0"/>
<dbReference type="Gene3D" id="3.30.530.20">
    <property type="match status" value="1"/>
</dbReference>
<protein>
    <submittedName>
        <fullName evidence="1">SRPBCC domain-containing protein</fullName>
    </submittedName>
</protein>
<evidence type="ECO:0000313" key="1">
    <source>
        <dbReference type="EMBL" id="TMQ65922.1"/>
    </source>
</evidence>
<name>A0A538TQM0_UNCEI</name>
<dbReference type="CDD" id="cd07814">
    <property type="entry name" value="SRPBCC_CalC_Aha1-like"/>
    <property type="match status" value="1"/>
</dbReference>
<dbReference type="EMBL" id="VBOZ01000010">
    <property type="protein sequence ID" value="TMQ65922.1"/>
    <property type="molecule type" value="Genomic_DNA"/>
</dbReference>
<gene>
    <name evidence="1" type="ORF">E6K79_03380</name>
</gene>
<reference evidence="1 2" key="1">
    <citation type="journal article" date="2019" name="Nat. Microbiol.">
        <title>Mediterranean grassland soil C-N compound turnover is dependent on rainfall and depth, and is mediated by genomically divergent microorganisms.</title>
        <authorList>
            <person name="Diamond S."/>
            <person name="Andeer P.F."/>
            <person name="Li Z."/>
            <person name="Crits-Christoph A."/>
            <person name="Burstein D."/>
            <person name="Anantharaman K."/>
            <person name="Lane K.R."/>
            <person name="Thomas B.C."/>
            <person name="Pan C."/>
            <person name="Northen T.R."/>
            <person name="Banfield J.F."/>
        </authorList>
    </citation>
    <scope>NUCLEOTIDE SEQUENCE [LARGE SCALE GENOMIC DNA]</scope>
    <source>
        <strain evidence="1">WS_9</strain>
    </source>
</reference>
<comment type="caution">
    <text evidence="1">The sequence shown here is derived from an EMBL/GenBank/DDBJ whole genome shotgun (WGS) entry which is preliminary data.</text>
</comment>
<evidence type="ECO:0000313" key="2">
    <source>
        <dbReference type="Proteomes" id="UP000317691"/>
    </source>
</evidence>